<protein>
    <recommendedName>
        <fullName evidence="2">GATA-type domain-containing protein</fullName>
    </recommendedName>
</protein>
<keyword evidence="1" id="KW-0479">Metal-binding</keyword>
<dbReference type="EMBL" id="JWZT01001870">
    <property type="protein sequence ID" value="KII71036.1"/>
    <property type="molecule type" value="Genomic_DNA"/>
</dbReference>
<evidence type="ECO:0000313" key="4">
    <source>
        <dbReference type="Proteomes" id="UP000031668"/>
    </source>
</evidence>
<dbReference type="InterPro" id="IPR000679">
    <property type="entry name" value="Znf_GATA"/>
</dbReference>
<organism evidence="3 4">
    <name type="scientific">Thelohanellus kitauei</name>
    <name type="common">Myxosporean</name>
    <dbReference type="NCBI Taxonomy" id="669202"/>
    <lineage>
        <taxon>Eukaryota</taxon>
        <taxon>Metazoa</taxon>
        <taxon>Cnidaria</taxon>
        <taxon>Myxozoa</taxon>
        <taxon>Myxosporea</taxon>
        <taxon>Bivalvulida</taxon>
        <taxon>Platysporina</taxon>
        <taxon>Myxobolidae</taxon>
        <taxon>Thelohanellus</taxon>
    </lineage>
</organism>
<dbReference type="Proteomes" id="UP000031668">
    <property type="component" value="Unassembled WGS sequence"/>
</dbReference>
<evidence type="ECO:0000256" key="1">
    <source>
        <dbReference type="PROSITE-ProRule" id="PRU00094"/>
    </source>
</evidence>
<dbReference type="GO" id="GO:0006355">
    <property type="term" value="P:regulation of DNA-templated transcription"/>
    <property type="evidence" value="ECO:0007669"/>
    <property type="project" value="InterPro"/>
</dbReference>
<dbReference type="GO" id="GO:0043565">
    <property type="term" value="F:sequence-specific DNA binding"/>
    <property type="evidence" value="ECO:0007669"/>
    <property type="project" value="InterPro"/>
</dbReference>
<feature type="domain" description="GATA-type" evidence="2">
    <location>
        <begin position="21"/>
        <end position="52"/>
    </location>
</feature>
<dbReference type="PROSITE" id="PS50114">
    <property type="entry name" value="GATA_ZN_FINGER_2"/>
    <property type="match status" value="1"/>
</dbReference>
<name>A0A0C2MUN0_THEKT</name>
<gene>
    <name evidence="3" type="ORF">RF11_14447</name>
</gene>
<keyword evidence="1" id="KW-0862">Zinc</keyword>
<proteinExistence type="predicted"/>
<dbReference type="GO" id="GO:0008270">
    <property type="term" value="F:zinc ion binding"/>
    <property type="evidence" value="ECO:0007669"/>
    <property type="project" value="UniProtKB-KW"/>
</dbReference>
<keyword evidence="1" id="KW-0863">Zinc-finger</keyword>
<keyword evidence="4" id="KW-1185">Reference proteome</keyword>
<evidence type="ECO:0000259" key="2">
    <source>
        <dbReference type="PROSITE" id="PS50114"/>
    </source>
</evidence>
<reference evidence="3 4" key="1">
    <citation type="journal article" date="2014" name="Genome Biol. Evol.">
        <title>The genome of the myxosporean Thelohanellus kitauei shows adaptations to nutrient acquisition within its fish host.</title>
        <authorList>
            <person name="Yang Y."/>
            <person name="Xiong J."/>
            <person name="Zhou Z."/>
            <person name="Huo F."/>
            <person name="Miao W."/>
            <person name="Ran C."/>
            <person name="Liu Y."/>
            <person name="Zhang J."/>
            <person name="Feng J."/>
            <person name="Wang M."/>
            <person name="Wang M."/>
            <person name="Wang L."/>
            <person name="Yao B."/>
        </authorList>
    </citation>
    <scope>NUCLEOTIDE SEQUENCE [LARGE SCALE GENOMIC DNA]</scope>
    <source>
        <strain evidence="3">Wuqing</strain>
    </source>
</reference>
<comment type="caution">
    <text evidence="3">The sequence shown here is derived from an EMBL/GenBank/DDBJ whole genome shotgun (WGS) entry which is preliminary data.</text>
</comment>
<dbReference type="AlphaFoldDB" id="A0A0C2MUN0"/>
<evidence type="ECO:0000313" key="3">
    <source>
        <dbReference type="EMBL" id="KII71036.1"/>
    </source>
</evidence>
<sequence>MEKLPGIAATCVTDIRNPNINEEDPICSNCAIANLSFWRAGINGNRACNERGHLSQFLQGSVTTTRLAPAIQCLGAGRLLGAGRFGDLGPVATTLAHESRLHRGLDQALWACSCANCRSVDRCPVSDPVRHLPAMLWTTQAGLVCQGDLVPAGLLLARDLYVFNLESIWPSAVVCLLMCHLFPFARLASIERLAFHWPVKPDEHHVQYYPQVATRGTRGGRFGRVALSYQLDVFLGPVGRRLSQAREQLEKSDLVAGLENALDEAGVSGHIEQP</sequence>
<accession>A0A0C2MUN0</accession>